<gene>
    <name evidence="1" type="ORF">Fuma_03005</name>
</gene>
<evidence type="ECO:0000313" key="1">
    <source>
        <dbReference type="EMBL" id="APZ93388.1"/>
    </source>
</evidence>
<dbReference type="Gene3D" id="2.60.120.200">
    <property type="match status" value="1"/>
</dbReference>
<name>A0A1P8WH67_9PLAN</name>
<dbReference type="RefSeq" id="WP_077024851.1">
    <property type="nucleotide sequence ID" value="NZ_CP017641.1"/>
</dbReference>
<dbReference type="Gene3D" id="2.60.40.10">
    <property type="entry name" value="Immunoglobulins"/>
    <property type="match status" value="1"/>
</dbReference>
<evidence type="ECO:0008006" key="3">
    <source>
        <dbReference type="Google" id="ProtNLM"/>
    </source>
</evidence>
<reference evidence="1 2" key="1">
    <citation type="journal article" date="2016" name="Front. Microbiol.">
        <title>Fuerstia marisgermanicae gen. nov., sp. nov., an Unusual Member of the Phylum Planctomycetes from the German Wadden Sea.</title>
        <authorList>
            <person name="Kohn T."/>
            <person name="Heuer A."/>
            <person name="Jogler M."/>
            <person name="Vollmers J."/>
            <person name="Boedeker C."/>
            <person name="Bunk B."/>
            <person name="Rast P."/>
            <person name="Borchert D."/>
            <person name="Glockner I."/>
            <person name="Freese H.M."/>
            <person name="Klenk H.P."/>
            <person name="Overmann J."/>
            <person name="Kaster A.K."/>
            <person name="Rohde M."/>
            <person name="Wiegand S."/>
            <person name="Jogler C."/>
        </authorList>
    </citation>
    <scope>NUCLEOTIDE SEQUENCE [LARGE SCALE GENOMIC DNA]</scope>
    <source>
        <strain evidence="1 2">NH11</strain>
    </source>
</reference>
<dbReference type="Proteomes" id="UP000187735">
    <property type="component" value="Chromosome"/>
</dbReference>
<dbReference type="EMBL" id="CP017641">
    <property type="protein sequence ID" value="APZ93388.1"/>
    <property type="molecule type" value="Genomic_DNA"/>
</dbReference>
<dbReference type="OrthoDB" id="9774929at2"/>
<dbReference type="InterPro" id="IPR013783">
    <property type="entry name" value="Ig-like_fold"/>
</dbReference>
<dbReference type="KEGG" id="fmr:Fuma_03005"/>
<accession>A0A1P8WH67</accession>
<organism evidence="1 2">
    <name type="scientific">Fuerstiella marisgermanici</name>
    <dbReference type="NCBI Taxonomy" id="1891926"/>
    <lineage>
        <taxon>Bacteria</taxon>
        <taxon>Pseudomonadati</taxon>
        <taxon>Planctomycetota</taxon>
        <taxon>Planctomycetia</taxon>
        <taxon>Planctomycetales</taxon>
        <taxon>Planctomycetaceae</taxon>
        <taxon>Fuerstiella</taxon>
    </lineage>
</organism>
<protein>
    <recommendedName>
        <fullName evidence="3">Fibronectin type-III domain-containing protein</fullName>
    </recommendedName>
</protein>
<proteinExistence type="predicted"/>
<dbReference type="AlphaFoldDB" id="A0A1P8WH67"/>
<dbReference type="STRING" id="1891926.Fuma_03005"/>
<sequence>MKKIYAAIIVTNFVCFSASVFGQRPHVPRIDSVVMSVEQPQQNDPAVIWYDNFDLSGRQEQYPEKSGKLSESTRFGNTGKSLEIAYPRGGRGIGGRKIFFGDSPTHRGHLVRAGESFDDIYWRIYVKHPTDWKGGGPAKLSRATSLVPPGWRQAMIAHVWSSGEALTLDPASGVKNGKVVTTRYNDFPNLKWLGNNPASEFKLHGSDGVGWWVCVEARAKLNTPGQKDGVNQLWIDGQLEAERLNLDWRGTFEDRGINAVFLEAYWNQGSPVNQSRWLDNFVVSTEPIGPVRCPLNPTILKTPYQGPGQQQSWQVEIAIKDSLEKVVWRSDSLDMTDQVTVSSENGGFISRGPEIDSLKEDTSYMIRVRQQSDNETWSAWSDWHQAFRTIRKRPM</sequence>
<keyword evidence="2" id="KW-1185">Reference proteome</keyword>
<evidence type="ECO:0000313" key="2">
    <source>
        <dbReference type="Proteomes" id="UP000187735"/>
    </source>
</evidence>